<dbReference type="EMBL" id="JACHDB010000001">
    <property type="protein sequence ID" value="MBB5432292.1"/>
    <property type="molecule type" value="Genomic_DNA"/>
</dbReference>
<dbReference type="RefSeq" id="WP_184391876.1">
    <property type="nucleotide sequence ID" value="NZ_BAAAJD010000069.1"/>
</dbReference>
<sequence>MFGLSGETLFRDGVLVPSAFVLSHEEQRERIRRACPEALPAAVVAGDPTFDRLLAGRRWREDYRAALGAADGRRLILVSTTWGPTSLLGRFPEVLPRLLRELPADEYRVVFVAHPNAWHGHGIWQMRSWLASCERAGLVVLPPRSGWQAALVAADHVIGDHGSVTFYGAALGTHTMLGAFPHEDLDPDSPIAAFGRAAVLLDEDRPLAGQLAEDAARHRPDRFAAFTSQLTSVPGGSAAALRTLMYRLMELDEPAGPVRTVPPETPVPVSLSWPARAGIAPLLVTAEGDAAEVRVRRFPAEPCTRAGTGPAGGHLLVDASEPEPRWYEGADVLVRPEPAPGPAAWAERTLSEHGACRIAAAANQADPGAVPALTAAMRAAGLLRLTLHDAPPGFPAEAATAALWHADLAGADLTTPTTVKLHLGTAQATVLIEPLAGRSPE</sequence>
<organism evidence="1 2">
    <name type="scientific">Nocardiopsis composta</name>
    <dbReference type="NCBI Taxonomy" id="157465"/>
    <lineage>
        <taxon>Bacteria</taxon>
        <taxon>Bacillati</taxon>
        <taxon>Actinomycetota</taxon>
        <taxon>Actinomycetes</taxon>
        <taxon>Streptosporangiales</taxon>
        <taxon>Nocardiopsidaceae</taxon>
        <taxon>Nocardiopsis</taxon>
    </lineage>
</organism>
<protein>
    <recommendedName>
        <fullName evidence="3">Translation initiation factor IF-2</fullName>
    </recommendedName>
</protein>
<evidence type="ECO:0000313" key="2">
    <source>
        <dbReference type="Proteomes" id="UP000572635"/>
    </source>
</evidence>
<keyword evidence="2" id="KW-1185">Reference proteome</keyword>
<dbReference type="AlphaFoldDB" id="A0A7W8QKU2"/>
<gene>
    <name evidence="1" type="ORF">HDA36_002376</name>
</gene>
<accession>A0A7W8QKU2</accession>
<reference evidence="1 2" key="1">
    <citation type="submission" date="2020-08" db="EMBL/GenBank/DDBJ databases">
        <title>Sequencing the genomes of 1000 actinobacteria strains.</title>
        <authorList>
            <person name="Klenk H.-P."/>
        </authorList>
    </citation>
    <scope>NUCLEOTIDE SEQUENCE [LARGE SCALE GENOMIC DNA]</scope>
    <source>
        <strain evidence="1 2">DSM 44551</strain>
    </source>
</reference>
<dbReference type="InterPro" id="IPR043148">
    <property type="entry name" value="TagF_C"/>
</dbReference>
<evidence type="ECO:0000313" key="1">
    <source>
        <dbReference type="EMBL" id="MBB5432292.1"/>
    </source>
</evidence>
<name>A0A7W8QKU2_9ACTN</name>
<evidence type="ECO:0008006" key="3">
    <source>
        <dbReference type="Google" id="ProtNLM"/>
    </source>
</evidence>
<proteinExistence type="predicted"/>
<dbReference type="Gene3D" id="3.40.50.12580">
    <property type="match status" value="1"/>
</dbReference>
<comment type="caution">
    <text evidence="1">The sequence shown here is derived from an EMBL/GenBank/DDBJ whole genome shotgun (WGS) entry which is preliminary data.</text>
</comment>
<dbReference type="Proteomes" id="UP000572635">
    <property type="component" value="Unassembled WGS sequence"/>
</dbReference>
<dbReference type="SUPFAM" id="SSF53756">
    <property type="entry name" value="UDP-Glycosyltransferase/glycogen phosphorylase"/>
    <property type="match status" value="1"/>
</dbReference>